<dbReference type="InterPro" id="IPR001387">
    <property type="entry name" value="Cro/C1-type_HTH"/>
</dbReference>
<reference evidence="2 3" key="1">
    <citation type="submission" date="2024-06" db="EMBL/GenBank/DDBJ databases">
        <title>The Natural Products Discovery Center: Release of the First 8490 Sequenced Strains for Exploring Actinobacteria Biosynthetic Diversity.</title>
        <authorList>
            <person name="Kalkreuter E."/>
            <person name="Kautsar S.A."/>
            <person name="Yang D."/>
            <person name="Bader C.D."/>
            <person name="Teijaro C.N."/>
            <person name="Fluegel L."/>
            <person name="Davis C.M."/>
            <person name="Simpson J.R."/>
            <person name="Lauterbach L."/>
            <person name="Steele A.D."/>
            <person name="Gui C."/>
            <person name="Meng S."/>
            <person name="Li G."/>
            <person name="Viehrig K."/>
            <person name="Ye F."/>
            <person name="Su P."/>
            <person name="Kiefer A.F."/>
            <person name="Nichols A."/>
            <person name="Cepeda A.J."/>
            <person name="Yan W."/>
            <person name="Fan B."/>
            <person name="Jiang Y."/>
            <person name="Adhikari A."/>
            <person name="Zheng C.-J."/>
            <person name="Schuster L."/>
            <person name="Cowan T.M."/>
            <person name="Smanski M.J."/>
            <person name="Chevrette M.G."/>
            <person name="De Carvalho L.P.S."/>
            <person name="Shen B."/>
        </authorList>
    </citation>
    <scope>NUCLEOTIDE SEQUENCE [LARGE SCALE GENOMIC DNA]</scope>
    <source>
        <strain evidence="2 3">NPDC048946</strain>
    </source>
</reference>
<dbReference type="InterPro" id="IPR010982">
    <property type="entry name" value="Lambda_DNA-bd_dom_sf"/>
</dbReference>
<sequence>MTHPQELDTPPPFDPGAARAAREVMALTPERVAATLASYGVNVLPKHVRAWEDSSVAPTEDELVALARTLAVPVAQLMGPTAATLHALRLRAGLTRAQAGKSVGMSEATWTRMEQTNRWRADERRTEALVRVLGGLSHRQLVEVSGAADELAELLARGVSDGRWQAHLSAVTEVLGVRRRRVAQALEGFGAEFPPAGAKPDDAPAPLPDGAVDRFWHHLGDPPADPFAPGPWRRPPGRR</sequence>
<gene>
    <name evidence="2" type="ORF">AB0C36_25980</name>
</gene>
<feature type="compositionally biased region" description="Pro residues" evidence="1">
    <location>
        <begin position="223"/>
        <end position="239"/>
    </location>
</feature>
<feature type="region of interest" description="Disordered" evidence="1">
    <location>
        <begin position="191"/>
        <end position="239"/>
    </location>
</feature>
<accession>A0ABV3DMH6</accession>
<protein>
    <submittedName>
        <fullName evidence="2">Helix-turn-helix transcriptional regulator</fullName>
    </submittedName>
</protein>
<evidence type="ECO:0000313" key="3">
    <source>
        <dbReference type="Proteomes" id="UP001551482"/>
    </source>
</evidence>
<evidence type="ECO:0000256" key="1">
    <source>
        <dbReference type="SAM" id="MobiDB-lite"/>
    </source>
</evidence>
<feature type="compositionally biased region" description="Basic and acidic residues" evidence="1">
    <location>
        <begin position="211"/>
        <end position="220"/>
    </location>
</feature>
<organism evidence="2 3">
    <name type="scientific">Streptodolium elevatio</name>
    <dbReference type="NCBI Taxonomy" id="3157996"/>
    <lineage>
        <taxon>Bacteria</taxon>
        <taxon>Bacillati</taxon>
        <taxon>Actinomycetota</taxon>
        <taxon>Actinomycetes</taxon>
        <taxon>Kitasatosporales</taxon>
        <taxon>Streptomycetaceae</taxon>
        <taxon>Streptodolium</taxon>
    </lineage>
</organism>
<dbReference type="Pfam" id="PF13560">
    <property type="entry name" value="HTH_31"/>
    <property type="match status" value="1"/>
</dbReference>
<dbReference type="CDD" id="cd00093">
    <property type="entry name" value="HTH_XRE"/>
    <property type="match status" value="1"/>
</dbReference>
<keyword evidence="3" id="KW-1185">Reference proteome</keyword>
<dbReference type="Gene3D" id="1.10.260.40">
    <property type="entry name" value="lambda repressor-like DNA-binding domains"/>
    <property type="match status" value="1"/>
</dbReference>
<evidence type="ECO:0000313" key="2">
    <source>
        <dbReference type="EMBL" id="MEU8136949.1"/>
    </source>
</evidence>
<dbReference type="RefSeq" id="WP_358358086.1">
    <property type="nucleotide sequence ID" value="NZ_JBEZFP010000075.1"/>
</dbReference>
<name>A0ABV3DMH6_9ACTN</name>
<dbReference type="Proteomes" id="UP001551482">
    <property type="component" value="Unassembled WGS sequence"/>
</dbReference>
<dbReference type="EMBL" id="JBEZFP010000075">
    <property type="protein sequence ID" value="MEU8136949.1"/>
    <property type="molecule type" value="Genomic_DNA"/>
</dbReference>
<proteinExistence type="predicted"/>
<comment type="caution">
    <text evidence="2">The sequence shown here is derived from an EMBL/GenBank/DDBJ whole genome shotgun (WGS) entry which is preliminary data.</text>
</comment>